<dbReference type="Proteomes" id="UP000886595">
    <property type="component" value="Unassembled WGS sequence"/>
</dbReference>
<sequence length="106" mass="12213">MAGFNSIADMKPFKTMCRVMVSIVRLWKQYSAAAGLTIEIVLIDYNGDKIHASVKKDLVNQFDRSFPRARENIDFHQLLPESLCWLIPDNTIFIRSVSCQNSYEKL</sequence>
<dbReference type="EMBL" id="JAAMPC010000002">
    <property type="protein sequence ID" value="KAG2327766.1"/>
    <property type="molecule type" value="Genomic_DNA"/>
</dbReference>
<proteinExistence type="predicted"/>
<gene>
    <name evidence="2" type="ORF">Bca52824_010494</name>
</gene>
<dbReference type="AlphaFoldDB" id="A0A8X7WCT6"/>
<dbReference type="Gene3D" id="2.40.50.140">
    <property type="entry name" value="Nucleic acid-binding proteins"/>
    <property type="match status" value="1"/>
</dbReference>
<evidence type="ECO:0000313" key="3">
    <source>
        <dbReference type="Proteomes" id="UP000886595"/>
    </source>
</evidence>
<dbReference type="SUPFAM" id="SSF50249">
    <property type="entry name" value="Nucleic acid-binding proteins"/>
    <property type="match status" value="1"/>
</dbReference>
<evidence type="ECO:0000259" key="1">
    <source>
        <dbReference type="Pfam" id="PF02721"/>
    </source>
</evidence>
<evidence type="ECO:0000313" key="2">
    <source>
        <dbReference type="EMBL" id="KAG2327766.1"/>
    </source>
</evidence>
<reference evidence="2 3" key="1">
    <citation type="submission" date="2020-02" db="EMBL/GenBank/DDBJ databases">
        <authorList>
            <person name="Ma Q."/>
            <person name="Huang Y."/>
            <person name="Song X."/>
            <person name="Pei D."/>
        </authorList>
    </citation>
    <scope>NUCLEOTIDE SEQUENCE [LARGE SCALE GENOMIC DNA]</scope>
    <source>
        <strain evidence="2">Sxm20200214</strain>
        <tissue evidence="2">Leaf</tissue>
    </source>
</reference>
<dbReference type="InterPro" id="IPR003871">
    <property type="entry name" value="RFA1B/D_OB_1st"/>
</dbReference>
<name>A0A8X7WCT6_BRACI</name>
<comment type="caution">
    <text evidence="2">The sequence shown here is derived from an EMBL/GenBank/DDBJ whole genome shotgun (WGS) entry which is preliminary data.</text>
</comment>
<keyword evidence="3" id="KW-1185">Reference proteome</keyword>
<protein>
    <recommendedName>
        <fullName evidence="1">Replication protein A 70 kDa DNA-binding subunit B/D first OB fold domain-containing protein</fullName>
    </recommendedName>
</protein>
<feature type="domain" description="Replication protein A 70 kDa DNA-binding subunit B/D first OB fold" evidence="1">
    <location>
        <begin position="3"/>
        <end position="66"/>
    </location>
</feature>
<dbReference type="Pfam" id="PF02721">
    <property type="entry name" value="DUF223"/>
    <property type="match status" value="1"/>
</dbReference>
<dbReference type="OrthoDB" id="1914402at2759"/>
<organism evidence="2 3">
    <name type="scientific">Brassica carinata</name>
    <name type="common">Ethiopian mustard</name>
    <name type="synonym">Abyssinian cabbage</name>
    <dbReference type="NCBI Taxonomy" id="52824"/>
    <lineage>
        <taxon>Eukaryota</taxon>
        <taxon>Viridiplantae</taxon>
        <taxon>Streptophyta</taxon>
        <taxon>Embryophyta</taxon>
        <taxon>Tracheophyta</taxon>
        <taxon>Spermatophyta</taxon>
        <taxon>Magnoliopsida</taxon>
        <taxon>eudicotyledons</taxon>
        <taxon>Gunneridae</taxon>
        <taxon>Pentapetalae</taxon>
        <taxon>rosids</taxon>
        <taxon>malvids</taxon>
        <taxon>Brassicales</taxon>
        <taxon>Brassicaceae</taxon>
        <taxon>Brassiceae</taxon>
        <taxon>Brassica</taxon>
    </lineage>
</organism>
<accession>A0A8X7WCT6</accession>
<dbReference type="InterPro" id="IPR012340">
    <property type="entry name" value="NA-bd_OB-fold"/>
</dbReference>